<dbReference type="SUPFAM" id="SSF54719">
    <property type="entry name" value="Fe,Mn superoxide dismutase (SOD), C-terminal domain"/>
    <property type="match status" value="1"/>
</dbReference>
<evidence type="ECO:0000256" key="1">
    <source>
        <dbReference type="ARBA" id="ARBA00008714"/>
    </source>
</evidence>
<evidence type="ECO:0000313" key="6">
    <source>
        <dbReference type="EMBL" id="KAK6271621.1"/>
    </source>
</evidence>
<sequence length="54" mass="5674">MKDKMSVATVAVQGSGWGWLGFDKASGKLRIAACPNQDPLQGTTGQLAARSHCQ</sequence>
<dbReference type="PANTHER" id="PTHR11404">
    <property type="entry name" value="SUPEROXIDE DISMUTASE 2"/>
    <property type="match status" value="1"/>
</dbReference>
<proteinExistence type="inferred from homology"/>
<dbReference type="InterPro" id="IPR050265">
    <property type="entry name" value="Fe/Mn_Superoxide_Dismutase"/>
</dbReference>
<dbReference type="Gene3D" id="3.55.40.20">
    <property type="entry name" value="Iron/manganese superoxide dismutase, C-terminal domain"/>
    <property type="match status" value="1"/>
</dbReference>
<name>A0AAN8KDD9_9TELE</name>
<comment type="caution">
    <text evidence="6">The sequence shown here is derived from an EMBL/GenBank/DDBJ whole genome shotgun (WGS) entry which is preliminary data.</text>
</comment>
<accession>A0AAN8KDD9</accession>
<keyword evidence="7" id="KW-1185">Reference proteome</keyword>
<dbReference type="InterPro" id="IPR036314">
    <property type="entry name" value="SOD_C_sf"/>
</dbReference>
<reference evidence="6 7" key="1">
    <citation type="submission" date="2021-04" db="EMBL/GenBank/DDBJ databases">
        <authorList>
            <person name="De Guttry C."/>
            <person name="Zahm M."/>
            <person name="Klopp C."/>
            <person name="Cabau C."/>
            <person name="Louis A."/>
            <person name="Berthelot C."/>
            <person name="Parey E."/>
            <person name="Roest Crollius H."/>
            <person name="Montfort J."/>
            <person name="Robinson-Rechavi M."/>
            <person name="Bucao C."/>
            <person name="Bouchez O."/>
            <person name="Gislard M."/>
            <person name="Lluch J."/>
            <person name="Milhes M."/>
            <person name="Lampietro C."/>
            <person name="Lopez Roques C."/>
            <person name="Donnadieu C."/>
            <person name="Braasch I."/>
            <person name="Desvignes T."/>
            <person name="Postlethwait J."/>
            <person name="Bobe J."/>
            <person name="Wedekind C."/>
            <person name="Guiguen Y."/>
        </authorList>
    </citation>
    <scope>NUCLEOTIDE SEQUENCE [LARGE SCALE GENOMIC DNA]</scope>
    <source>
        <strain evidence="6">Cs_M1</strain>
        <tissue evidence="6">Blood</tissue>
    </source>
</reference>
<dbReference type="GO" id="GO:0030145">
    <property type="term" value="F:manganese ion binding"/>
    <property type="evidence" value="ECO:0007669"/>
    <property type="project" value="TreeGrafter"/>
</dbReference>
<dbReference type="GO" id="GO:0004784">
    <property type="term" value="F:superoxide dismutase activity"/>
    <property type="evidence" value="ECO:0007669"/>
    <property type="project" value="UniProtKB-EC"/>
</dbReference>
<dbReference type="PANTHER" id="PTHR11404:SF6">
    <property type="entry name" value="SUPEROXIDE DISMUTASE [MN], MITOCHONDRIAL"/>
    <property type="match status" value="1"/>
</dbReference>
<protein>
    <recommendedName>
        <fullName evidence="2">superoxide dismutase</fullName>
        <ecNumber evidence="2">1.15.1.1</ecNumber>
    </recommendedName>
</protein>
<comment type="similarity">
    <text evidence="1">Belongs to the iron/manganese superoxide dismutase family.</text>
</comment>
<evidence type="ECO:0000313" key="7">
    <source>
        <dbReference type="Proteomes" id="UP001356427"/>
    </source>
</evidence>
<dbReference type="EC" id="1.15.1.1" evidence="2"/>
<dbReference type="EMBL" id="JAGTTL010002270">
    <property type="protein sequence ID" value="KAK6271621.1"/>
    <property type="molecule type" value="Genomic_DNA"/>
</dbReference>
<evidence type="ECO:0000259" key="5">
    <source>
        <dbReference type="Pfam" id="PF02777"/>
    </source>
</evidence>
<dbReference type="InterPro" id="IPR019832">
    <property type="entry name" value="Mn/Fe_SOD_C"/>
</dbReference>
<feature type="domain" description="Manganese/iron superoxide dismutase C-terminal" evidence="5">
    <location>
        <begin position="1"/>
        <end position="40"/>
    </location>
</feature>
<dbReference type="Pfam" id="PF02777">
    <property type="entry name" value="Sod_Fe_C"/>
    <property type="match status" value="1"/>
</dbReference>
<dbReference type="Proteomes" id="UP001356427">
    <property type="component" value="Unassembled WGS sequence"/>
</dbReference>
<evidence type="ECO:0000256" key="2">
    <source>
        <dbReference type="ARBA" id="ARBA00012682"/>
    </source>
</evidence>
<gene>
    <name evidence="6" type="ORF">J4Q44_G00392920</name>
</gene>
<organism evidence="6 7">
    <name type="scientific">Coregonus suidteri</name>
    <dbReference type="NCBI Taxonomy" id="861788"/>
    <lineage>
        <taxon>Eukaryota</taxon>
        <taxon>Metazoa</taxon>
        <taxon>Chordata</taxon>
        <taxon>Craniata</taxon>
        <taxon>Vertebrata</taxon>
        <taxon>Euteleostomi</taxon>
        <taxon>Actinopterygii</taxon>
        <taxon>Neopterygii</taxon>
        <taxon>Teleostei</taxon>
        <taxon>Protacanthopterygii</taxon>
        <taxon>Salmoniformes</taxon>
        <taxon>Salmonidae</taxon>
        <taxon>Coregoninae</taxon>
        <taxon>Coregonus</taxon>
    </lineage>
</organism>
<keyword evidence="4" id="KW-0560">Oxidoreductase</keyword>
<dbReference type="AlphaFoldDB" id="A0AAN8KDD9"/>
<dbReference type="GO" id="GO:0005739">
    <property type="term" value="C:mitochondrion"/>
    <property type="evidence" value="ECO:0007669"/>
    <property type="project" value="TreeGrafter"/>
</dbReference>
<keyword evidence="3" id="KW-0479">Metal-binding</keyword>
<evidence type="ECO:0000256" key="4">
    <source>
        <dbReference type="ARBA" id="ARBA00023002"/>
    </source>
</evidence>
<evidence type="ECO:0000256" key="3">
    <source>
        <dbReference type="ARBA" id="ARBA00022723"/>
    </source>
</evidence>